<dbReference type="PANTHER" id="PTHR39515">
    <property type="entry name" value="CONSERVED PROTEIN"/>
    <property type="match status" value="1"/>
</dbReference>
<dbReference type="SUPFAM" id="SSF46785">
    <property type="entry name" value="Winged helix' DNA-binding domain"/>
    <property type="match status" value="1"/>
</dbReference>
<name>A0A021VU90_9CELL</name>
<dbReference type="EMBL" id="AXCW01000199">
    <property type="protein sequence ID" value="EYR62637.1"/>
    <property type="molecule type" value="Genomic_DNA"/>
</dbReference>
<keyword evidence="4" id="KW-1185">Reference proteome</keyword>
<dbReference type="Gene3D" id="1.10.10.10">
    <property type="entry name" value="Winged helix-like DNA-binding domain superfamily/Winged helix DNA-binding domain"/>
    <property type="match status" value="1"/>
</dbReference>
<dbReference type="PANTHER" id="PTHR39515:SF2">
    <property type="entry name" value="HTH-TYPE TRANSCRIPTIONAL REGULATOR RV0880"/>
    <property type="match status" value="1"/>
</dbReference>
<reference evidence="3 4" key="1">
    <citation type="submission" date="2014-01" db="EMBL/GenBank/DDBJ databases">
        <title>Actinotalea ferrariae CF5-4.</title>
        <authorList>
            <person name="Chen F."/>
            <person name="Li Y."/>
            <person name="Wang G."/>
        </authorList>
    </citation>
    <scope>NUCLEOTIDE SEQUENCE [LARGE SCALE GENOMIC DNA]</scope>
    <source>
        <strain evidence="3 4">CF5-4</strain>
    </source>
</reference>
<proteinExistence type="predicted"/>
<feature type="domain" description="HTH marR-type" evidence="2">
    <location>
        <begin position="31"/>
        <end position="163"/>
    </location>
</feature>
<dbReference type="InterPro" id="IPR036388">
    <property type="entry name" value="WH-like_DNA-bd_sf"/>
</dbReference>
<dbReference type="Proteomes" id="UP000019753">
    <property type="component" value="Unassembled WGS sequence"/>
</dbReference>
<evidence type="ECO:0000313" key="3">
    <source>
        <dbReference type="EMBL" id="EYR62637.1"/>
    </source>
</evidence>
<sequence>MPAPAVDRAPRDPRDPDAPRDARPRATECRPAPLASELRVATTHLVRRMRWERSSDAISDGQYGVLAALSTQGPMTPTALAEDQHVQPPPMTRTINALVEAGLVRRDPHPSDRRQVLVSITDAGEAEVRETRRRRTEWLAQRLARLTAEERETLARAARILRTVVQP</sequence>
<dbReference type="InterPro" id="IPR052526">
    <property type="entry name" value="HTH-type_Bedaq_tolerance"/>
</dbReference>
<feature type="region of interest" description="Disordered" evidence="1">
    <location>
        <begin position="1"/>
        <end position="29"/>
    </location>
</feature>
<dbReference type="SMART" id="SM00347">
    <property type="entry name" value="HTH_MARR"/>
    <property type="match status" value="1"/>
</dbReference>
<organism evidence="3 4">
    <name type="scientific">Actinotalea ferrariae CF5-4</name>
    <dbReference type="NCBI Taxonomy" id="948458"/>
    <lineage>
        <taxon>Bacteria</taxon>
        <taxon>Bacillati</taxon>
        <taxon>Actinomycetota</taxon>
        <taxon>Actinomycetes</taxon>
        <taxon>Micrococcales</taxon>
        <taxon>Cellulomonadaceae</taxon>
        <taxon>Actinotalea</taxon>
    </lineage>
</organism>
<dbReference type="GO" id="GO:0003700">
    <property type="term" value="F:DNA-binding transcription factor activity"/>
    <property type="evidence" value="ECO:0007669"/>
    <property type="project" value="InterPro"/>
</dbReference>
<dbReference type="PROSITE" id="PS50995">
    <property type="entry name" value="HTH_MARR_2"/>
    <property type="match status" value="1"/>
</dbReference>
<protein>
    <submittedName>
        <fullName evidence="3">Transcriptional regulator</fullName>
    </submittedName>
</protein>
<dbReference type="RefSeq" id="WP_245612601.1">
    <property type="nucleotide sequence ID" value="NZ_AXCW01000199.1"/>
</dbReference>
<evidence type="ECO:0000313" key="4">
    <source>
        <dbReference type="Proteomes" id="UP000019753"/>
    </source>
</evidence>
<dbReference type="InterPro" id="IPR000835">
    <property type="entry name" value="HTH_MarR-typ"/>
</dbReference>
<feature type="compositionally biased region" description="Basic and acidic residues" evidence="1">
    <location>
        <begin position="8"/>
        <end position="28"/>
    </location>
</feature>
<dbReference type="AlphaFoldDB" id="A0A021VU90"/>
<evidence type="ECO:0000259" key="2">
    <source>
        <dbReference type="PROSITE" id="PS50995"/>
    </source>
</evidence>
<dbReference type="InterPro" id="IPR036390">
    <property type="entry name" value="WH_DNA-bd_sf"/>
</dbReference>
<evidence type="ECO:0000256" key="1">
    <source>
        <dbReference type="SAM" id="MobiDB-lite"/>
    </source>
</evidence>
<accession>A0A021VU90</accession>
<comment type="caution">
    <text evidence="3">The sequence shown here is derived from an EMBL/GenBank/DDBJ whole genome shotgun (WGS) entry which is preliminary data.</text>
</comment>
<dbReference type="Pfam" id="PF01047">
    <property type="entry name" value="MarR"/>
    <property type="match status" value="1"/>
</dbReference>
<gene>
    <name evidence="3" type="ORF">N866_06700</name>
</gene>